<dbReference type="Ensembl" id="ENSAPLT00000020136.1">
    <property type="protein sequence ID" value="ENSAPLP00000023854.1"/>
    <property type="gene ID" value="ENSAPLG00000011287.2"/>
</dbReference>
<evidence type="ECO:0000256" key="2">
    <source>
        <dbReference type="SAM" id="MobiDB-lite"/>
    </source>
</evidence>
<evidence type="ECO:0000313" key="4">
    <source>
        <dbReference type="Ensembl" id="ENSAPLP00000023854.1"/>
    </source>
</evidence>
<dbReference type="PANTHER" id="PTHR14392">
    <property type="entry name" value="NIBAN FAMILY MEMBER"/>
    <property type="match status" value="1"/>
</dbReference>
<dbReference type="Gene3D" id="2.30.29.30">
    <property type="entry name" value="Pleckstrin-homology domain (PH domain)/Phosphotyrosine-binding domain (PTB)"/>
    <property type="match status" value="1"/>
</dbReference>
<dbReference type="InterPro" id="IPR011993">
    <property type="entry name" value="PH-like_dom_sf"/>
</dbReference>
<feature type="region of interest" description="Disordered" evidence="2">
    <location>
        <begin position="738"/>
        <end position="829"/>
    </location>
</feature>
<dbReference type="PANTHER" id="PTHR14392:SF2">
    <property type="entry name" value="PROTEIN NIBAN 2"/>
    <property type="match status" value="1"/>
</dbReference>
<dbReference type="InterPro" id="IPR059060">
    <property type="entry name" value="Niban_1/2/3_dom"/>
</dbReference>
<proteinExistence type="inferred from homology"/>
<comment type="similarity">
    <text evidence="1">Belongs to the Niban family.</text>
</comment>
<dbReference type="AlphaFoldDB" id="A0A493TD98"/>
<feature type="compositionally biased region" description="Basic residues" evidence="2">
    <location>
        <begin position="809"/>
        <end position="818"/>
    </location>
</feature>
<dbReference type="PROSITE" id="PS50003">
    <property type="entry name" value="PH_DOMAIN"/>
    <property type="match status" value="1"/>
</dbReference>
<feature type="region of interest" description="Disordered" evidence="2">
    <location>
        <begin position="863"/>
        <end position="882"/>
    </location>
</feature>
<name>A0A493TD98_ANAPP</name>
<dbReference type="SUPFAM" id="SSF50729">
    <property type="entry name" value="PH domain-like"/>
    <property type="match status" value="1"/>
</dbReference>
<feature type="compositionally biased region" description="Pro residues" evidence="2">
    <location>
        <begin position="747"/>
        <end position="758"/>
    </location>
</feature>
<reference evidence="4 5" key="1">
    <citation type="submission" date="2017-10" db="EMBL/GenBank/DDBJ databases">
        <title>A new Pekin duck reference genome.</title>
        <authorList>
            <person name="Hou Z.-C."/>
            <person name="Zhou Z.-K."/>
            <person name="Zhu F."/>
            <person name="Hou S.-S."/>
        </authorList>
    </citation>
    <scope>NUCLEOTIDE SEQUENCE [LARGE SCALE GENOMIC DNA]</scope>
</reference>
<dbReference type="Proteomes" id="UP000016666">
    <property type="component" value="Chromosome 18"/>
</dbReference>
<protein>
    <submittedName>
        <fullName evidence="4">Niban apoptosis regulator 2</fullName>
    </submittedName>
</protein>
<reference evidence="4" key="2">
    <citation type="submission" date="2025-08" db="UniProtKB">
        <authorList>
            <consortium name="Ensembl"/>
        </authorList>
    </citation>
    <scope>IDENTIFICATION</scope>
</reference>
<dbReference type="CDD" id="cd23949">
    <property type="entry name" value="Niban-like"/>
    <property type="match status" value="1"/>
</dbReference>
<dbReference type="GeneTree" id="ENSGT00940000154149"/>
<dbReference type="InterPro" id="IPR001849">
    <property type="entry name" value="PH_domain"/>
</dbReference>
<organism evidence="4 5">
    <name type="scientific">Anas platyrhynchos platyrhynchos</name>
    <name type="common">Northern mallard</name>
    <dbReference type="NCBI Taxonomy" id="8840"/>
    <lineage>
        <taxon>Eukaryota</taxon>
        <taxon>Metazoa</taxon>
        <taxon>Chordata</taxon>
        <taxon>Craniata</taxon>
        <taxon>Vertebrata</taxon>
        <taxon>Euteleostomi</taxon>
        <taxon>Archelosauria</taxon>
        <taxon>Archosauria</taxon>
        <taxon>Dinosauria</taxon>
        <taxon>Saurischia</taxon>
        <taxon>Theropoda</taxon>
        <taxon>Coelurosauria</taxon>
        <taxon>Aves</taxon>
        <taxon>Neognathae</taxon>
        <taxon>Galloanserae</taxon>
        <taxon>Anseriformes</taxon>
        <taxon>Anatidae</taxon>
        <taxon>Anatinae</taxon>
        <taxon>Anas</taxon>
    </lineage>
</organism>
<evidence type="ECO:0000256" key="1">
    <source>
        <dbReference type="ARBA" id="ARBA00010251"/>
    </source>
</evidence>
<reference evidence="4" key="3">
    <citation type="submission" date="2025-09" db="UniProtKB">
        <authorList>
            <consortium name="Ensembl"/>
        </authorList>
    </citation>
    <scope>IDENTIFICATION</scope>
</reference>
<dbReference type="Pfam" id="PF26086">
    <property type="entry name" value="Niban2"/>
    <property type="match status" value="1"/>
</dbReference>
<evidence type="ECO:0000259" key="3">
    <source>
        <dbReference type="PROSITE" id="PS50003"/>
    </source>
</evidence>
<dbReference type="InterPro" id="IPR026088">
    <property type="entry name" value="Niban-like"/>
</dbReference>
<sequence length="925" mass="102485">MSSTGVLLLLVPRGGHHAGCRVATTERQLRSAPAARRALGSCLCSWGHKNSWDEFLAGSARLSSGWCRGSLRAAWGAWLGDAGCPPPAPSPAFGDVAASAAAGLYVPPPASGGANHNNLGSGGLLEAPGPSGHSAELLGTRALVWHRDLGYDGGGCCWQPLSLPAGSPWVSPRQVPLEDHVIYSGNLFQYIEENKKWRNRFCVVPHNYGLVLYENKLAYERELPPRVLINSAGYKVLTSVEQYLELVSSSLPGVAPKSGNAAIIKCPTDFPLILWHPYARHYYFCVMTGKEQEKWGAVFQDCVRHCNNGISEDSKVEAPAFTDAVRMYRQSKEQYGTWDMLCGNQSQILSNLVMEELLPELRSAIGPRLKGKAPERQRAWIQISDAVYRMVYEQTQAQYDALVAKCEAERPQLESTIRTDMDQIITSKEHLCSKIRAFVLPKAEICVRNHVQPYISSILEALMTPTSQGFAEVREVFFKEVTDMNMNIVNEGGLEKLVEYMEKLSHLAFHPVKMQSCYEKMEQLKLEGLQQRFDVSSTSVFKQRAQIHMRQQMDDAVYTFETLLHQELGKLQGKDDLCKSIQRILERVLKKYDYDSSTVRKKFFREALLQITIPFLLKKLAPTCKGELAKFQELIFEDFASFILVENTYEEVVLQSVMKDIMQAVKEAAVQRKHNLYRDSMVMHNSDPNLHLLGEGIPIDWAEEHGGQPEAEPAADKRRRAKQVVSVIQDDEGALPYEAGAEGLLPPSSPEPAVPPGSPGEAEERLTNGTHGRRQSGATEELRSHQEPRSTTPQHRLRPPGRIAPSPVTRRRARRWPPRRLAAPRSPRARRRALLRGCRLSSSPVPAVDWSWGCQGWGGAAGEGGDGEHRGHPTGGGPAAARLAATRGGPAGARLSTGHPLHSALSFFCLISFFSTGEMLYLPPP</sequence>
<accession>A0A493TD98</accession>
<evidence type="ECO:0000313" key="5">
    <source>
        <dbReference type="Proteomes" id="UP000016666"/>
    </source>
</evidence>
<feature type="region of interest" description="Disordered" evidence="2">
    <location>
        <begin position="702"/>
        <end position="724"/>
    </location>
</feature>
<keyword evidence="5" id="KW-1185">Reference proteome</keyword>
<dbReference type="SMART" id="SM00233">
    <property type="entry name" value="PH"/>
    <property type="match status" value="1"/>
</dbReference>
<feature type="domain" description="PH" evidence="3">
    <location>
        <begin position="180"/>
        <end position="304"/>
    </location>
</feature>
<dbReference type="Pfam" id="PF26089">
    <property type="entry name" value="PH_Niban2"/>
    <property type="match status" value="1"/>
</dbReference>
<gene>
    <name evidence="4" type="primary">NIBAN2</name>
</gene>